<dbReference type="Proteomes" id="UP000593571">
    <property type="component" value="Unassembled WGS sequence"/>
</dbReference>
<accession>A0A7J8JFT0</accession>
<feature type="region of interest" description="Disordered" evidence="1">
    <location>
        <begin position="94"/>
        <end position="130"/>
    </location>
</feature>
<dbReference type="AlphaFoldDB" id="A0A7J8JFT0"/>
<keyword evidence="3" id="KW-1185">Reference proteome</keyword>
<name>A0A7J8JFT0_ROUAE</name>
<protein>
    <submittedName>
        <fullName evidence="2">Uncharacterized protein</fullName>
    </submittedName>
</protein>
<organism evidence="2 3">
    <name type="scientific">Rousettus aegyptiacus</name>
    <name type="common">Egyptian fruit bat</name>
    <name type="synonym">Pteropus aegyptiacus</name>
    <dbReference type="NCBI Taxonomy" id="9407"/>
    <lineage>
        <taxon>Eukaryota</taxon>
        <taxon>Metazoa</taxon>
        <taxon>Chordata</taxon>
        <taxon>Craniata</taxon>
        <taxon>Vertebrata</taxon>
        <taxon>Euteleostomi</taxon>
        <taxon>Mammalia</taxon>
        <taxon>Eutheria</taxon>
        <taxon>Laurasiatheria</taxon>
        <taxon>Chiroptera</taxon>
        <taxon>Yinpterochiroptera</taxon>
        <taxon>Pteropodoidea</taxon>
        <taxon>Pteropodidae</taxon>
        <taxon>Rousettinae</taxon>
        <taxon>Rousettus</taxon>
    </lineage>
</organism>
<gene>
    <name evidence="2" type="ORF">HJG63_010135</name>
</gene>
<dbReference type="EMBL" id="JACASE010000002">
    <property type="protein sequence ID" value="KAF6495746.1"/>
    <property type="molecule type" value="Genomic_DNA"/>
</dbReference>
<evidence type="ECO:0000313" key="3">
    <source>
        <dbReference type="Proteomes" id="UP000593571"/>
    </source>
</evidence>
<comment type="caution">
    <text evidence="2">The sequence shown here is derived from an EMBL/GenBank/DDBJ whole genome shotgun (WGS) entry which is preliminary data.</text>
</comment>
<proteinExistence type="predicted"/>
<reference evidence="2 3" key="1">
    <citation type="journal article" date="2020" name="Nature">
        <title>Six reference-quality genomes reveal evolution of bat adaptations.</title>
        <authorList>
            <person name="Jebb D."/>
            <person name="Huang Z."/>
            <person name="Pippel M."/>
            <person name="Hughes G.M."/>
            <person name="Lavrichenko K."/>
            <person name="Devanna P."/>
            <person name="Winkler S."/>
            <person name="Jermiin L.S."/>
            <person name="Skirmuntt E.C."/>
            <person name="Katzourakis A."/>
            <person name="Burkitt-Gray L."/>
            <person name="Ray D.A."/>
            <person name="Sullivan K.A.M."/>
            <person name="Roscito J.G."/>
            <person name="Kirilenko B.M."/>
            <person name="Davalos L.M."/>
            <person name="Corthals A.P."/>
            <person name="Power M.L."/>
            <person name="Jones G."/>
            <person name="Ransome R.D."/>
            <person name="Dechmann D.K.N."/>
            <person name="Locatelli A.G."/>
            <person name="Puechmaille S.J."/>
            <person name="Fedrigo O."/>
            <person name="Jarvis E.D."/>
            <person name="Hiller M."/>
            <person name="Vernes S.C."/>
            <person name="Myers E.W."/>
            <person name="Teeling E.C."/>
        </authorList>
    </citation>
    <scope>NUCLEOTIDE SEQUENCE [LARGE SCALE GENOMIC DNA]</scope>
    <source>
        <strain evidence="2">MRouAeg1</strain>
        <tissue evidence="2">Muscle</tissue>
    </source>
</reference>
<sequence>MGSLSLAFCPPNQSHTGTMTPIHRLMWCFLWERGRRHGLSLVLLDRQAGLSLSFMTCEVGMRIRPSSPGRCEAPRKQERPERLSAAKCCADGGSNWLGKDQPSGYPQAEWGPRGPGDLETPARSESHAGANPGQLLRTLALPNFQQAGTPASHDVPLGLICSANGLLAVPSSLGSRVPMPQAPNPCPPIPCIFPPN</sequence>
<evidence type="ECO:0000256" key="1">
    <source>
        <dbReference type="SAM" id="MobiDB-lite"/>
    </source>
</evidence>
<evidence type="ECO:0000313" key="2">
    <source>
        <dbReference type="EMBL" id="KAF6495746.1"/>
    </source>
</evidence>